<feature type="region of interest" description="Disordered" evidence="1">
    <location>
        <begin position="1"/>
        <end position="27"/>
    </location>
</feature>
<dbReference type="RefSeq" id="WP_145396228.1">
    <property type="nucleotide sequence ID" value="NZ_VLKU01000002.1"/>
</dbReference>
<organism evidence="2 3">
    <name type="scientific">Paracoccus sulfuroxidans</name>
    <dbReference type="NCBI Taxonomy" id="384678"/>
    <lineage>
        <taxon>Bacteria</taxon>
        <taxon>Pseudomonadati</taxon>
        <taxon>Pseudomonadota</taxon>
        <taxon>Alphaproteobacteria</taxon>
        <taxon>Rhodobacterales</taxon>
        <taxon>Paracoccaceae</taxon>
        <taxon>Paracoccus</taxon>
    </lineage>
</organism>
<dbReference type="EMBL" id="VLKU01000002">
    <property type="protein sequence ID" value="TWI36786.1"/>
    <property type="molecule type" value="Genomic_DNA"/>
</dbReference>
<keyword evidence="3" id="KW-1185">Reference proteome</keyword>
<name>A0A562NYH7_9RHOB</name>
<sequence>MKELKQVETSTPRRFGRAAKSHFNPARGMAPALLPFRLIGTEEAPDEEVQPEETPPSQITWTMVH</sequence>
<evidence type="ECO:0000256" key="1">
    <source>
        <dbReference type="SAM" id="MobiDB-lite"/>
    </source>
</evidence>
<evidence type="ECO:0000313" key="2">
    <source>
        <dbReference type="EMBL" id="TWI36786.1"/>
    </source>
</evidence>
<feature type="compositionally biased region" description="Polar residues" evidence="1">
    <location>
        <begin position="55"/>
        <end position="65"/>
    </location>
</feature>
<feature type="region of interest" description="Disordered" evidence="1">
    <location>
        <begin position="41"/>
        <end position="65"/>
    </location>
</feature>
<dbReference type="Proteomes" id="UP000316225">
    <property type="component" value="Unassembled WGS sequence"/>
</dbReference>
<accession>A0A562NYH7</accession>
<dbReference type="AlphaFoldDB" id="A0A562NYH7"/>
<gene>
    <name evidence="2" type="ORF">IQ24_00569</name>
</gene>
<reference evidence="2 3" key="1">
    <citation type="journal article" date="2015" name="Stand. Genomic Sci.">
        <title>Genomic Encyclopedia of Bacterial and Archaeal Type Strains, Phase III: the genomes of soil and plant-associated and newly described type strains.</title>
        <authorList>
            <person name="Whitman W.B."/>
            <person name="Woyke T."/>
            <person name="Klenk H.P."/>
            <person name="Zhou Y."/>
            <person name="Lilburn T.G."/>
            <person name="Beck B.J."/>
            <person name="De Vos P."/>
            <person name="Vandamme P."/>
            <person name="Eisen J.A."/>
            <person name="Garrity G."/>
            <person name="Hugenholtz P."/>
            <person name="Kyrpides N.C."/>
        </authorList>
    </citation>
    <scope>NUCLEOTIDE SEQUENCE [LARGE SCALE GENOMIC DNA]</scope>
    <source>
        <strain evidence="2 3">CGMCC 1.5364</strain>
    </source>
</reference>
<evidence type="ECO:0000313" key="3">
    <source>
        <dbReference type="Proteomes" id="UP000316225"/>
    </source>
</evidence>
<protein>
    <submittedName>
        <fullName evidence="2">Uncharacterized protein</fullName>
    </submittedName>
</protein>
<proteinExistence type="predicted"/>
<comment type="caution">
    <text evidence="2">The sequence shown here is derived from an EMBL/GenBank/DDBJ whole genome shotgun (WGS) entry which is preliminary data.</text>
</comment>